<dbReference type="PANTHER" id="PTHR47930:SF2">
    <property type="entry name" value="PENTATRICOPEPTIDE REPEAT PROTEIN (AFU_ORTHOLOGUE AFUA_8G04250)"/>
    <property type="match status" value="1"/>
</dbReference>
<name>A0A8T1WD08_9STRA</name>
<evidence type="ECO:0000256" key="1">
    <source>
        <dbReference type="PROSITE-ProRule" id="PRU00708"/>
    </source>
</evidence>
<gene>
    <name evidence="3" type="ORF">PHYPSEUDO_010174</name>
</gene>
<comment type="caution">
    <text evidence="3">The sequence shown here is derived from an EMBL/GenBank/DDBJ whole genome shotgun (WGS) entry which is preliminary data.</text>
</comment>
<dbReference type="PROSITE" id="PS51375">
    <property type="entry name" value="PPR"/>
    <property type="match status" value="1"/>
</dbReference>
<evidence type="ECO:0000256" key="2">
    <source>
        <dbReference type="SAM" id="MobiDB-lite"/>
    </source>
</evidence>
<dbReference type="PANTHER" id="PTHR47930">
    <property type="entry name" value="YALI0C12947P"/>
    <property type="match status" value="1"/>
</dbReference>
<keyword evidence="4" id="KW-1185">Reference proteome</keyword>
<feature type="compositionally biased region" description="Basic residues" evidence="2">
    <location>
        <begin position="31"/>
        <end position="47"/>
    </location>
</feature>
<feature type="region of interest" description="Disordered" evidence="2">
    <location>
        <begin position="23"/>
        <end position="47"/>
    </location>
</feature>
<dbReference type="InterPro" id="IPR002885">
    <property type="entry name" value="PPR_rpt"/>
</dbReference>
<protein>
    <recommendedName>
        <fullName evidence="5">Pentacotripeptide-repeat region of PRORP domain-containing protein</fullName>
    </recommendedName>
</protein>
<dbReference type="EMBL" id="JAGDFM010000043">
    <property type="protein sequence ID" value="KAG7389529.1"/>
    <property type="molecule type" value="Genomic_DNA"/>
</dbReference>
<feature type="repeat" description="PPR" evidence="1">
    <location>
        <begin position="514"/>
        <end position="548"/>
    </location>
</feature>
<dbReference type="OrthoDB" id="185373at2759"/>
<sequence length="730" mass="82334">MLRRVCRRAASWQAHVRLASSLSATAEAARRPHPPRARHQPPRHVNRTPKLRVEDKQLTVLLAYKTPSDRFVFACRALRCKDEVRLLASTDPRVWNVALQRRLEARDERGAAELLGLVASFARENASEPVWTDLLFTVLRQRSSRAFRTEEIQELLGQLKKRYGPQFVARALVEVVNGCANINMSVAAQELLLYHQKLWPEIREIEWGPSSQEPLMPPSVVGHLMAKMKQKKKYKQVLSLAAEYFAHPEFDPARDFQQQGFLALFEASVKAKESPRKIVRTFLDYVDGSVRASSSDLETVGSLALERGFGAAIQCCVALEEYSLALHCFSTMESTRERIVGCTDDLKADTVSEETEERVPVVDKVFPVDENMSVNVMKACMAIKDFSSLKDVFRRMAVRGVARSAGFGSAIRYCHEHLDPNFLEEVLDEVSTTELDLAGAWMLEVENYNDALGCFAATRRSEQAKELFSRMVNNPFIVPDHITMLEMVENHRDASIAEIFDLMDAFLEWKLVPNLQVFTSLLSICMRRRVVGDAVALVDAMEKHGVVPDVKAFTTIAFIHASHGDLKAVTGILREMATMGVATDKVFFDYVINALYGSCGIDMCFSLFRELSQENLAIPEGLYVSLVDLGTQIGLIERTLHIAYNMECEGFQLSTEQLHELMVQCQSDTEISEFVRTFSLLHQGLQPETPRFEVEVYEDLISILTQFNCKKDIAKVQELARAAGHNDLIV</sequence>
<dbReference type="Proteomes" id="UP000694044">
    <property type="component" value="Unassembled WGS sequence"/>
</dbReference>
<dbReference type="AlphaFoldDB" id="A0A8T1WD08"/>
<evidence type="ECO:0000313" key="4">
    <source>
        <dbReference type="Proteomes" id="UP000694044"/>
    </source>
</evidence>
<dbReference type="NCBIfam" id="TIGR00756">
    <property type="entry name" value="PPR"/>
    <property type="match status" value="1"/>
</dbReference>
<evidence type="ECO:0008006" key="5">
    <source>
        <dbReference type="Google" id="ProtNLM"/>
    </source>
</evidence>
<evidence type="ECO:0000313" key="3">
    <source>
        <dbReference type="EMBL" id="KAG7389529.1"/>
    </source>
</evidence>
<proteinExistence type="predicted"/>
<organism evidence="3 4">
    <name type="scientific">Phytophthora pseudosyringae</name>
    <dbReference type="NCBI Taxonomy" id="221518"/>
    <lineage>
        <taxon>Eukaryota</taxon>
        <taxon>Sar</taxon>
        <taxon>Stramenopiles</taxon>
        <taxon>Oomycota</taxon>
        <taxon>Peronosporomycetes</taxon>
        <taxon>Peronosporales</taxon>
        <taxon>Peronosporaceae</taxon>
        <taxon>Phytophthora</taxon>
    </lineage>
</organism>
<accession>A0A8T1WD08</accession>
<reference evidence="3" key="1">
    <citation type="submission" date="2021-02" db="EMBL/GenBank/DDBJ databases">
        <authorList>
            <person name="Palmer J.M."/>
        </authorList>
    </citation>
    <scope>NUCLEOTIDE SEQUENCE</scope>
    <source>
        <strain evidence="3">SCRP734</strain>
    </source>
</reference>